<evidence type="ECO:0000256" key="5">
    <source>
        <dbReference type="ARBA" id="ARBA00022723"/>
    </source>
</evidence>
<dbReference type="PANTHER" id="PTHR28259">
    <property type="entry name" value="FLUORIDE EXPORT PROTEIN 1-RELATED"/>
    <property type="match status" value="1"/>
</dbReference>
<evidence type="ECO:0000256" key="3">
    <source>
        <dbReference type="ARBA" id="ARBA00022475"/>
    </source>
</evidence>
<dbReference type="OrthoDB" id="9815830at2"/>
<dbReference type="GO" id="GO:0062054">
    <property type="term" value="F:fluoride channel activity"/>
    <property type="evidence" value="ECO:0007669"/>
    <property type="project" value="UniProtKB-UniRule"/>
</dbReference>
<comment type="function">
    <text evidence="13 14">Fluoride-specific ion channel. Important for reducing fluoride concentration in the cell, thus reducing its toxicity.</text>
</comment>
<dbReference type="Proteomes" id="UP000031972">
    <property type="component" value="Unassembled WGS sequence"/>
</dbReference>
<keyword evidence="2 14" id="KW-0813">Transport</keyword>
<feature type="transmembrane region" description="Helical" evidence="14">
    <location>
        <begin position="34"/>
        <end position="56"/>
    </location>
</feature>
<dbReference type="PANTHER" id="PTHR28259:SF16">
    <property type="entry name" value="FLUORIDE-SPECIFIC ION CHANNEL FLUC 2"/>
    <property type="match status" value="1"/>
</dbReference>
<protein>
    <recommendedName>
        <fullName evidence="14">Fluoride-specific ion channel FluC</fullName>
    </recommendedName>
</protein>
<dbReference type="GO" id="GO:0046872">
    <property type="term" value="F:metal ion binding"/>
    <property type="evidence" value="ECO:0007669"/>
    <property type="project" value="UniProtKB-KW"/>
</dbReference>
<comment type="activity regulation">
    <text evidence="14">Na(+) is not transported, but it plays an essential structural role and its presence is essential for fluoride channel function.</text>
</comment>
<organism evidence="15 16">
    <name type="scientific">Jeotgalibacillus campisalis</name>
    <dbReference type="NCBI Taxonomy" id="220754"/>
    <lineage>
        <taxon>Bacteria</taxon>
        <taxon>Bacillati</taxon>
        <taxon>Bacillota</taxon>
        <taxon>Bacilli</taxon>
        <taxon>Bacillales</taxon>
        <taxon>Caryophanaceae</taxon>
        <taxon>Jeotgalibacillus</taxon>
    </lineage>
</organism>
<evidence type="ECO:0000256" key="6">
    <source>
        <dbReference type="ARBA" id="ARBA00022989"/>
    </source>
</evidence>
<keyword evidence="16" id="KW-1185">Reference proteome</keyword>
<dbReference type="PATRIC" id="fig|220754.4.peg.1074"/>
<feature type="transmembrane region" description="Helical" evidence="14">
    <location>
        <begin position="63"/>
        <end position="83"/>
    </location>
</feature>
<dbReference type="EMBL" id="JXRR01000008">
    <property type="protein sequence ID" value="KIL51174.1"/>
    <property type="molecule type" value="Genomic_DNA"/>
</dbReference>
<dbReference type="Pfam" id="PF02537">
    <property type="entry name" value="CRCB"/>
    <property type="match status" value="1"/>
</dbReference>
<sequence>MFKNILAVAAGGALGTLCRYFLNTQTLTFWHSSTIGTVLENLSGSLLLGLVTGFLVHRQTKEWVKLGLGTGFCGGFTTMSTLASDTLFLSPAHSMAPSVLYVAISLFGGIALAFAGILLGEKWGRKEGGQPS</sequence>
<evidence type="ECO:0000256" key="9">
    <source>
        <dbReference type="ARBA" id="ARBA00023136"/>
    </source>
</evidence>
<evidence type="ECO:0000256" key="13">
    <source>
        <dbReference type="ARBA" id="ARBA00049940"/>
    </source>
</evidence>
<name>A0A0C2SB43_9BACL</name>
<proteinExistence type="inferred from homology"/>
<comment type="catalytic activity">
    <reaction evidence="12">
        <text>fluoride(in) = fluoride(out)</text>
        <dbReference type="Rhea" id="RHEA:76159"/>
        <dbReference type="ChEBI" id="CHEBI:17051"/>
    </reaction>
    <physiologicalReaction direction="left-to-right" evidence="12">
        <dbReference type="Rhea" id="RHEA:76160"/>
    </physiologicalReaction>
</comment>
<feature type="binding site" evidence="14">
    <location>
        <position position="77"/>
    </location>
    <ligand>
        <name>Na(+)</name>
        <dbReference type="ChEBI" id="CHEBI:29101"/>
        <note>structural</note>
    </ligand>
</feature>
<evidence type="ECO:0000256" key="8">
    <source>
        <dbReference type="ARBA" id="ARBA00023065"/>
    </source>
</evidence>
<comment type="caution">
    <text evidence="15">The sequence shown here is derived from an EMBL/GenBank/DDBJ whole genome shotgun (WGS) entry which is preliminary data.</text>
</comment>
<evidence type="ECO:0000313" key="15">
    <source>
        <dbReference type="EMBL" id="KIL51174.1"/>
    </source>
</evidence>
<evidence type="ECO:0000256" key="7">
    <source>
        <dbReference type="ARBA" id="ARBA00023053"/>
    </source>
</evidence>
<evidence type="ECO:0000256" key="1">
    <source>
        <dbReference type="ARBA" id="ARBA00004651"/>
    </source>
</evidence>
<comment type="similarity">
    <text evidence="11 14">Belongs to the fluoride channel Fluc/FEX (TC 1.A.43) family.</text>
</comment>
<keyword evidence="6 14" id="KW-1133">Transmembrane helix</keyword>
<dbReference type="HAMAP" id="MF_00454">
    <property type="entry name" value="FluC"/>
    <property type="match status" value="1"/>
</dbReference>
<accession>A0A0C2SB43</accession>
<evidence type="ECO:0000313" key="16">
    <source>
        <dbReference type="Proteomes" id="UP000031972"/>
    </source>
</evidence>
<dbReference type="AlphaFoldDB" id="A0A0C2SB43"/>
<comment type="subcellular location">
    <subcellularLocation>
        <location evidence="1 14">Cell membrane</location>
        <topology evidence="1 14">Multi-pass membrane protein</topology>
    </subcellularLocation>
</comment>
<evidence type="ECO:0000256" key="12">
    <source>
        <dbReference type="ARBA" id="ARBA00035585"/>
    </source>
</evidence>
<keyword evidence="3 14" id="KW-1003">Cell membrane</keyword>
<evidence type="ECO:0000256" key="4">
    <source>
        <dbReference type="ARBA" id="ARBA00022692"/>
    </source>
</evidence>
<feature type="transmembrane region" description="Helical" evidence="14">
    <location>
        <begin position="95"/>
        <end position="119"/>
    </location>
</feature>
<keyword evidence="5 14" id="KW-0479">Metal-binding</keyword>
<reference evidence="15 16" key="1">
    <citation type="submission" date="2015-01" db="EMBL/GenBank/DDBJ databases">
        <title>Jeotgalibacillus campisalis genome sequencing.</title>
        <authorList>
            <person name="Goh K.M."/>
            <person name="Chan K.-G."/>
            <person name="Yaakop A.S."/>
            <person name="Ee R."/>
            <person name="Gan H.M."/>
            <person name="Chan C.S."/>
        </authorList>
    </citation>
    <scope>NUCLEOTIDE SEQUENCE [LARGE SCALE GENOMIC DNA]</scope>
    <source>
        <strain evidence="15 16">SF-57</strain>
    </source>
</reference>
<evidence type="ECO:0000256" key="14">
    <source>
        <dbReference type="HAMAP-Rule" id="MF_00454"/>
    </source>
</evidence>
<keyword evidence="8 14" id="KW-0406">Ion transport</keyword>
<evidence type="ECO:0000256" key="2">
    <source>
        <dbReference type="ARBA" id="ARBA00022448"/>
    </source>
</evidence>
<keyword evidence="4 14" id="KW-0812">Transmembrane</keyword>
<keyword evidence="9 14" id="KW-0472">Membrane</keyword>
<gene>
    <name evidence="14" type="primary">fluC</name>
    <name evidence="14" type="synonym">crcB</name>
    <name evidence="15" type="ORF">KR50_10550</name>
</gene>
<dbReference type="RefSeq" id="WP_041055636.1">
    <property type="nucleotide sequence ID" value="NZ_JXRR01000008.1"/>
</dbReference>
<dbReference type="GO" id="GO:0005886">
    <property type="term" value="C:plasma membrane"/>
    <property type="evidence" value="ECO:0007669"/>
    <property type="project" value="UniProtKB-SubCell"/>
</dbReference>
<keyword evidence="10 14" id="KW-0407">Ion channel</keyword>
<evidence type="ECO:0000256" key="10">
    <source>
        <dbReference type="ARBA" id="ARBA00023303"/>
    </source>
</evidence>
<dbReference type="GO" id="GO:0140114">
    <property type="term" value="P:cellular detoxification of fluoride"/>
    <property type="evidence" value="ECO:0007669"/>
    <property type="project" value="UniProtKB-UniRule"/>
</dbReference>
<feature type="binding site" evidence="14">
    <location>
        <position position="74"/>
    </location>
    <ligand>
        <name>Na(+)</name>
        <dbReference type="ChEBI" id="CHEBI:29101"/>
        <note>structural</note>
    </ligand>
</feature>
<evidence type="ECO:0000256" key="11">
    <source>
        <dbReference type="ARBA" id="ARBA00035120"/>
    </source>
</evidence>
<keyword evidence="7 14" id="KW-0915">Sodium</keyword>
<dbReference type="InterPro" id="IPR003691">
    <property type="entry name" value="FluC"/>
</dbReference>